<dbReference type="KEGG" id="sol:Ssol_1586"/>
<organism evidence="1">
    <name type="scientific">Saccharolobus solfataricus (strain 98/2)</name>
    <name type="common">Sulfolobus solfataricus</name>
    <dbReference type="NCBI Taxonomy" id="555311"/>
    <lineage>
        <taxon>Archaea</taxon>
        <taxon>Thermoproteota</taxon>
        <taxon>Thermoprotei</taxon>
        <taxon>Sulfolobales</taxon>
        <taxon>Sulfolobaceae</taxon>
        <taxon>Saccharolobus</taxon>
    </lineage>
</organism>
<gene>
    <name evidence="1" type="ordered locus">Ssol_1586</name>
</gene>
<dbReference type="AlphaFoldDB" id="D0KSU1"/>
<protein>
    <submittedName>
        <fullName evidence="1">Plasmid regulator</fullName>
    </submittedName>
</protein>
<dbReference type="InterPro" id="IPR036388">
    <property type="entry name" value="WH-like_DNA-bd_sf"/>
</dbReference>
<proteinExistence type="predicted"/>
<dbReference type="HOGENOM" id="CLU_3379992_0_0_2"/>
<accession>D0KSU1</accession>
<reference evidence="1" key="1">
    <citation type="submission" date="2009-10" db="EMBL/GenBank/DDBJ databases">
        <title>Complete sequence of Sulfolobus solfataricus 98/2.</title>
        <authorList>
            <consortium name="US DOE Joint Genome Institute"/>
            <person name="Lucas S."/>
            <person name="Copeland A."/>
            <person name="Lapidus A."/>
            <person name="Glavina del Rio T."/>
            <person name="Tice H."/>
            <person name="Bruce D."/>
            <person name="Goodwin L."/>
            <person name="Pitluck S."/>
            <person name="Munk A.C."/>
            <person name="Brettin T."/>
            <person name="Detter J.C."/>
            <person name="Han C."/>
            <person name="Tapia R."/>
            <person name="Larimer F."/>
            <person name="Land M."/>
            <person name="Hauser L."/>
            <person name="Kyrpides N."/>
            <person name="Ovchinnikova G."/>
            <person name="Mead D."/>
        </authorList>
    </citation>
    <scope>NUCLEOTIDE SEQUENCE [LARGE SCALE GENOMIC DNA]</scope>
    <source>
        <strain evidence="1">98/2</strain>
    </source>
</reference>
<dbReference type="Gene3D" id="1.10.10.10">
    <property type="entry name" value="Winged helix-like DNA-binding domain superfamily/Winged helix DNA-binding domain"/>
    <property type="match status" value="1"/>
</dbReference>
<name>D0KSU1_SACS9</name>
<dbReference type="EMBL" id="CP001800">
    <property type="protein sequence ID" value="ACX91810.1"/>
    <property type="molecule type" value="Genomic_DNA"/>
</dbReference>
<sequence length="33" mass="3743">MLFRRGCCTLKEIEESVRIDEGAALVYLSKLAK</sequence>
<evidence type="ECO:0000313" key="1">
    <source>
        <dbReference type="EMBL" id="ACX91810.1"/>
    </source>
</evidence>